<protein>
    <submittedName>
        <fullName evidence="2">Uncharacterized protein</fullName>
    </submittedName>
</protein>
<dbReference type="AlphaFoldDB" id="A0A0E1WBP3"/>
<feature type="compositionally biased region" description="Basic residues" evidence="1">
    <location>
        <begin position="30"/>
        <end position="40"/>
    </location>
</feature>
<feature type="region of interest" description="Disordered" evidence="1">
    <location>
        <begin position="1"/>
        <end position="40"/>
    </location>
</feature>
<accession>A0A0E1WBP3</accession>
<reference evidence="2" key="1">
    <citation type="submission" date="2009-05" db="EMBL/GenBank/DDBJ databases">
        <authorList>
            <person name="Harkins D.M."/>
            <person name="DeShazer D."/>
            <person name="Woods D.E."/>
            <person name="Brinkac L.M."/>
            <person name="Brown K.A."/>
            <person name="Hung G.C."/>
            <person name="Tuanyok A."/>
            <person name="Zhang B."/>
            <person name="Nierman W.C."/>
        </authorList>
    </citation>
    <scope>NUCLEOTIDE SEQUENCE [LARGE SCALE GENOMIC DNA]</scope>
    <source>
        <strain evidence="2">1710a</strain>
    </source>
</reference>
<evidence type="ECO:0000313" key="2">
    <source>
        <dbReference type="EMBL" id="EET06957.1"/>
    </source>
</evidence>
<evidence type="ECO:0000256" key="1">
    <source>
        <dbReference type="SAM" id="MobiDB-lite"/>
    </source>
</evidence>
<dbReference type="HOGENOM" id="CLU_3286302_0_0_4"/>
<organism evidence="2">
    <name type="scientific">Burkholderia pseudomallei 1710a</name>
    <dbReference type="NCBI Taxonomy" id="320371"/>
    <lineage>
        <taxon>Bacteria</taxon>
        <taxon>Pseudomonadati</taxon>
        <taxon>Pseudomonadota</taxon>
        <taxon>Betaproteobacteria</taxon>
        <taxon>Burkholderiales</taxon>
        <taxon>Burkholderiaceae</taxon>
        <taxon>Burkholderia</taxon>
        <taxon>pseudomallei group</taxon>
    </lineage>
</organism>
<dbReference type="EMBL" id="CM000832">
    <property type="protein sequence ID" value="EET06957.1"/>
    <property type="molecule type" value="Genomic_DNA"/>
</dbReference>
<sequence>MGVDSMHETLAADGYSMRSQKNFDGINRAAGRHTRVRHRT</sequence>
<gene>
    <name evidence="2" type="ORF">BURPS1710A_0343</name>
</gene>
<name>A0A0E1WBP3_BURPE</name>
<dbReference type="Proteomes" id="UP000001812">
    <property type="component" value="Chromosome I"/>
</dbReference>
<proteinExistence type="predicted"/>